<organism evidence="2 3">
    <name type="scientific">Dendrothele bispora (strain CBS 962.96)</name>
    <dbReference type="NCBI Taxonomy" id="1314807"/>
    <lineage>
        <taxon>Eukaryota</taxon>
        <taxon>Fungi</taxon>
        <taxon>Dikarya</taxon>
        <taxon>Basidiomycota</taxon>
        <taxon>Agaricomycotina</taxon>
        <taxon>Agaricomycetes</taxon>
        <taxon>Agaricomycetidae</taxon>
        <taxon>Agaricales</taxon>
        <taxon>Agaricales incertae sedis</taxon>
        <taxon>Dendrothele</taxon>
    </lineage>
</organism>
<feature type="compositionally biased region" description="Basic residues" evidence="1">
    <location>
        <begin position="472"/>
        <end position="485"/>
    </location>
</feature>
<name>A0A4S8M020_DENBC</name>
<dbReference type="AlphaFoldDB" id="A0A4S8M020"/>
<sequence>MYDSEMPDHEELVLRAKAQYEIFNENGCAFFQKPSIALPVAETVIQDDIIHILSVAECLESYEGRQLDSHTALPPLVIHEVAVDPPLFDDRCDNLLSEIKDGEGFLCSAVMVESERPTPSIALRDRATLAIEGPLIGGSLNMAGIARTSQSSALFCQDYRIHSATLTVWPEKGADANGQGNHDSNAVRAVSMEPLEDDEILQGEISPIRIEKSDVITTSDSSVILASFAHQWGNCFDVVNSDCMGKNPILNEAVLSLPPSVDDHDLPFAQNDLVHSPPDPCYFALFHYEPTQDHSDSPSPADGPYDFHMSELAVLATPNAYQREDDYLSPKPHNESYIWIDTCTIPLHVSPTMAPGLPDTDNYDIEFKEMRKQWRKQKKEHEAALVVGQAGLGRRASLGNLPGGDDIYLRYGTYFTSVAILMGNRYPGDDQHHPHMSSDESYDSVSSPWGFLSLPQSGYISSSLPTQTTSYQHHHHHQSQHHGHSLHPLEDHESTTATASSYSDTRSLLPQYPFLFTPLLGYGNDSPTTAGSGATRDSSSTYLPSLNSPSSHELWKHGPYRVTVGSGSMGTMAYETESY</sequence>
<feature type="region of interest" description="Disordered" evidence="1">
    <location>
        <begin position="463"/>
        <end position="502"/>
    </location>
</feature>
<dbReference type="EMBL" id="ML179213">
    <property type="protein sequence ID" value="THU94903.1"/>
    <property type="molecule type" value="Genomic_DNA"/>
</dbReference>
<evidence type="ECO:0000313" key="2">
    <source>
        <dbReference type="EMBL" id="THU94903.1"/>
    </source>
</evidence>
<gene>
    <name evidence="2" type="ORF">K435DRAFT_143726</name>
</gene>
<evidence type="ECO:0000256" key="1">
    <source>
        <dbReference type="SAM" id="MobiDB-lite"/>
    </source>
</evidence>
<evidence type="ECO:0000313" key="3">
    <source>
        <dbReference type="Proteomes" id="UP000297245"/>
    </source>
</evidence>
<proteinExistence type="predicted"/>
<feature type="region of interest" description="Disordered" evidence="1">
    <location>
        <begin position="527"/>
        <end position="549"/>
    </location>
</feature>
<reference evidence="2 3" key="1">
    <citation type="journal article" date="2019" name="Nat. Ecol. Evol.">
        <title>Megaphylogeny resolves global patterns of mushroom evolution.</title>
        <authorList>
            <person name="Varga T."/>
            <person name="Krizsan K."/>
            <person name="Foldi C."/>
            <person name="Dima B."/>
            <person name="Sanchez-Garcia M."/>
            <person name="Sanchez-Ramirez S."/>
            <person name="Szollosi G.J."/>
            <person name="Szarkandi J.G."/>
            <person name="Papp V."/>
            <person name="Albert L."/>
            <person name="Andreopoulos W."/>
            <person name="Angelini C."/>
            <person name="Antonin V."/>
            <person name="Barry K.W."/>
            <person name="Bougher N.L."/>
            <person name="Buchanan P."/>
            <person name="Buyck B."/>
            <person name="Bense V."/>
            <person name="Catcheside P."/>
            <person name="Chovatia M."/>
            <person name="Cooper J."/>
            <person name="Damon W."/>
            <person name="Desjardin D."/>
            <person name="Finy P."/>
            <person name="Geml J."/>
            <person name="Haridas S."/>
            <person name="Hughes K."/>
            <person name="Justo A."/>
            <person name="Karasinski D."/>
            <person name="Kautmanova I."/>
            <person name="Kiss B."/>
            <person name="Kocsube S."/>
            <person name="Kotiranta H."/>
            <person name="LaButti K.M."/>
            <person name="Lechner B.E."/>
            <person name="Liimatainen K."/>
            <person name="Lipzen A."/>
            <person name="Lukacs Z."/>
            <person name="Mihaltcheva S."/>
            <person name="Morgado L.N."/>
            <person name="Niskanen T."/>
            <person name="Noordeloos M.E."/>
            <person name="Ohm R.A."/>
            <person name="Ortiz-Santana B."/>
            <person name="Ovrebo C."/>
            <person name="Racz N."/>
            <person name="Riley R."/>
            <person name="Savchenko A."/>
            <person name="Shiryaev A."/>
            <person name="Soop K."/>
            <person name="Spirin V."/>
            <person name="Szebenyi C."/>
            <person name="Tomsovsky M."/>
            <person name="Tulloss R.E."/>
            <person name="Uehling J."/>
            <person name="Grigoriev I.V."/>
            <person name="Vagvolgyi C."/>
            <person name="Papp T."/>
            <person name="Martin F.M."/>
            <person name="Miettinen O."/>
            <person name="Hibbett D.S."/>
            <person name="Nagy L.G."/>
        </authorList>
    </citation>
    <scope>NUCLEOTIDE SEQUENCE [LARGE SCALE GENOMIC DNA]</scope>
    <source>
        <strain evidence="2 3">CBS 962.96</strain>
    </source>
</reference>
<accession>A0A4S8M020</accession>
<keyword evidence="3" id="KW-1185">Reference proteome</keyword>
<dbReference type="Proteomes" id="UP000297245">
    <property type="component" value="Unassembled WGS sequence"/>
</dbReference>
<protein>
    <submittedName>
        <fullName evidence="2">Uncharacterized protein</fullName>
    </submittedName>
</protein>